<evidence type="ECO:0000313" key="2">
    <source>
        <dbReference type="EMBL" id="GBO18244.1"/>
    </source>
</evidence>
<organism evidence="2 3">
    <name type="scientific">Araneus ventricosus</name>
    <name type="common">Orbweaver spider</name>
    <name type="synonym">Epeira ventricosa</name>
    <dbReference type="NCBI Taxonomy" id="182803"/>
    <lineage>
        <taxon>Eukaryota</taxon>
        <taxon>Metazoa</taxon>
        <taxon>Ecdysozoa</taxon>
        <taxon>Arthropoda</taxon>
        <taxon>Chelicerata</taxon>
        <taxon>Arachnida</taxon>
        <taxon>Araneae</taxon>
        <taxon>Araneomorphae</taxon>
        <taxon>Entelegynae</taxon>
        <taxon>Araneoidea</taxon>
        <taxon>Araneidae</taxon>
        <taxon>Araneus</taxon>
    </lineage>
</organism>
<comment type="caution">
    <text evidence="2">The sequence shown here is derived from an EMBL/GenBank/DDBJ whole genome shotgun (WGS) entry which is preliminary data.</text>
</comment>
<proteinExistence type="predicted"/>
<dbReference type="AlphaFoldDB" id="A0A4Y2V1J6"/>
<accession>A0A4Y2V1J6</accession>
<evidence type="ECO:0000313" key="3">
    <source>
        <dbReference type="Proteomes" id="UP000499080"/>
    </source>
</evidence>
<reference evidence="2 3" key="1">
    <citation type="journal article" date="2019" name="Sci. Rep.">
        <title>Orb-weaving spider Araneus ventricosus genome elucidates the spidroin gene catalogue.</title>
        <authorList>
            <person name="Kono N."/>
            <person name="Nakamura H."/>
            <person name="Ohtoshi R."/>
            <person name="Moran D.A.P."/>
            <person name="Shinohara A."/>
            <person name="Yoshida Y."/>
            <person name="Fujiwara M."/>
            <person name="Mori M."/>
            <person name="Tomita M."/>
            <person name="Arakawa K."/>
        </authorList>
    </citation>
    <scope>NUCLEOTIDE SEQUENCE [LARGE SCALE GENOMIC DNA]</scope>
</reference>
<keyword evidence="1" id="KW-0472">Membrane</keyword>
<feature type="transmembrane region" description="Helical" evidence="1">
    <location>
        <begin position="61"/>
        <end position="85"/>
    </location>
</feature>
<sequence>MCFLLASVAILLLPVVISLFVGFFNLLLWPCSPLLPIGFVLLFSAENILCWLRLFITANRLFLCFCFFGYSLYPFVPSLTIQAVLADSIADVSSALLSAARCAMVDQSAAAVLQFQQLSFHVF</sequence>
<feature type="transmembrane region" description="Helical" evidence="1">
    <location>
        <begin position="34"/>
        <end position="54"/>
    </location>
</feature>
<dbReference type="Proteomes" id="UP000499080">
    <property type="component" value="Unassembled WGS sequence"/>
</dbReference>
<keyword evidence="3" id="KW-1185">Reference proteome</keyword>
<evidence type="ECO:0000256" key="1">
    <source>
        <dbReference type="SAM" id="Phobius"/>
    </source>
</evidence>
<protein>
    <submittedName>
        <fullName evidence="2">Uncharacterized protein</fullName>
    </submittedName>
</protein>
<name>A0A4Y2V1J6_ARAVE</name>
<keyword evidence="1" id="KW-0812">Transmembrane</keyword>
<dbReference type="EMBL" id="BGPR01041895">
    <property type="protein sequence ID" value="GBO18244.1"/>
    <property type="molecule type" value="Genomic_DNA"/>
</dbReference>
<gene>
    <name evidence="2" type="ORF">AVEN_108441_1</name>
</gene>
<keyword evidence="1" id="KW-1133">Transmembrane helix</keyword>